<keyword evidence="2" id="KW-1185">Reference proteome</keyword>
<accession>A0A8X6NWK4</accession>
<proteinExistence type="predicted"/>
<dbReference type="Proteomes" id="UP000887013">
    <property type="component" value="Unassembled WGS sequence"/>
</dbReference>
<dbReference type="EMBL" id="BMAW01014000">
    <property type="protein sequence ID" value="GFT36998.1"/>
    <property type="molecule type" value="Genomic_DNA"/>
</dbReference>
<organism evidence="1 2">
    <name type="scientific">Nephila pilipes</name>
    <name type="common">Giant wood spider</name>
    <name type="synonym">Nephila maculata</name>
    <dbReference type="NCBI Taxonomy" id="299642"/>
    <lineage>
        <taxon>Eukaryota</taxon>
        <taxon>Metazoa</taxon>
        <taxon>Ecdysozoa</taxon>
        <taxon>Arthropoda</taxon>
        <taxon>Chelicerata</taxon>
        <taxon>Arachnida</taxon>
        <taxon>Araneae</taxon>
        <taxon>Araneomorphae</taxon>
        <taxon>Entelegynae</taxon>
        <taxon>Araneoidea</taxon>
        <taxon>Nephilidae</taxon>
        <taxon>Nephila</taxon>
    </lineage>
</organism>
<evidence type="ECO:0008006" key="3">
    <source>
        <dbReference type="Google" id="ProtNLM"/>
    </source>
</evidence>
<evidence type="ECO:0000313" key="1">
    <source>
        <dbReference type="EMBL" id="GFT36998.1"/>
    </source>
</evidence>
<reference evidence="1" key="1">
    <citation type="submission" date="2020-08" db="EMBL/GenBank/DDBJ databases">
        <title>Multicomponent nature underlies the extraordinary mechanical properties of spider dragline silk.</title>
        <authorList>
            <person name="Kono N."/>
            <person name="Nakamura H."/>
            <person name="Mori M."/>
            <person name="Yoshida Y."/>
            <person name="Ohtoshi R."/>
            <person name="Malay A.D."/>
            <person name="Moran D.A.P."/>
            <person name="Tomita M."/>
            <person name="Numata K."/>
            <person name="Arakawa K."/>
        </authorList>
    </citation>
    <scope>NUCLEOTIDE SEQUENCE</scope>
</reference>
<evidence type="ECO:0000313" key="2">
    <source>
        <dbReference type="Proteomes" id="UP000887013"/>
    </source>
</evidence>
<comment type="caution">
    <text evidence="1">The sequence shown here is derived from an EMBL/GenBank/DDBJ whole genome shotgun (WGS) entry which is preliminary data.</text>
</comment>
<protein>
    <recommendedName>
        <fullName evidence="3">DUF5641 domain-containing protein</fullName>
    </recommendedName>
</protein>
<gene>
    <name evidence="1" type="ORF">NPIL_91871</name>
</gene>
<name>A0A8X6NWK4_NEPPI</name>
<dbReference type="AlphaFoldDB" id="A0A8X6NWK4"/>
<sequence length="69" mass="7759">MQTEDLFGSRMMGLSRFCLEQVEFLCWTSVKTLSCQTVINGDDMKRLSWPLGRIFKALPDDGGAVQSRG</sequence>